<evidence type="ECO:0000256" key="8">
    <source>
        <dbReference type="SAM" id="SignalP"/>
    </source>
</evidence>
<dbReference type="InterPro" id="IPR012127">
    <property type="entry name" value="Cyt_c_prime"/>
</dbReference>
<reference evidence="9 10" key="1">
    <citation type="submission" date="2019-08" db="EMBL/GenBank/DDBJ databases">
        <title>Hyperibacter terrae gen. nov., sp. nov. and Hyperibacter viscosus sp. nov., two new members in the family Rhodospirillaceae isolated from the rhizosphere of Hypericum perforatum.</title>
        <authorList>
            <person name="Noviana Z."/>
        </authorList>
    </citation>
    <scope>NUCLEOTIDE SEQUENCE [LARGE SCALE GENOMIC DNA]</scope>
    <source>
        <strain evidence="9 10">R5959</strain>
    </source>
</reference>
<dbReference type="Pfam" id="PF01322">
    <property type="entry name" value="Cytochrom_C_2"/>
    <property type="match status" value="1"/>
</dbReference>
<evidence type="ECO:0000256" key="5">
    <source>
        <dbReference type="ARBA" id="ARBA00023004"/>
    </source>
</evidence>
<feature type="binding site" description="covalent" evidence="7">
    <location>
        <position position="147"/>
    </location>
    <ligand>
        <name>heme c</name>
        <dbReference type="ChEBI" id="CHEBI:61717"/>
    </ligand>
</feature>
<dbReference type="AlphaFoldDB" id="A0A5J6MYZ0"/>
<evidence type="ECO:0000256" key="2">
    <source>
        <dbReference type="ARBA" id="ARBA00022617"/>
    </source>
</evidence>
<feature type="binding site" description="axial binding residue" evidence="6">
    <location>
        <position position="151"/>
    </location>
    <ligand>
        <name>heme c</name>
        <dbReference type="ChEBI" id="CHEBI:61717"/>
    </ligand>
    <ligandPart>
        <name>Fe</name>
        <dbReference type="ChEBI" id="CHEBI:18248"/>
    </ligandPart>
</feature>
<dbReference type="GO" id="GO:0022900">
    <property type="term" value="P:electron transport chain"/>
    <property type="evidence" value="ECO:0007669"/>
    <property type="project" value="InterPro"/>
</dbReference>
<evidence type="ECO:0000256" key="7">
    <source>
        <dbReference type="PIRSR" id="PIRSR000027-2"/>
    </source>
</evidence>
<keyword evidence="8" id="KW-0732">Signal</keyword>
<dbReference type="GO" id="GO:0005506">
    <property type="term" value="F:iron ion binding"/>
    <property type="evidence" value="ECO:0007669"/>
    <property type="project" value="InterPro"/>
</dbReference>
<keyword evidence="4" id="KW-0249">Electron transport</keyword>
<dbReference type="InterPro" id="IPR010980">
    <property type="entry name" value="Cyt_c/b562"/>
</dbReference>
<dbReference type="Proteomes" id="UP000325797">
    <property type="component" value="Chromosome"/>
</dbReference>
<keyword evidence="2 7" id="KW-0349">Heme</keyword>
<evidence type="ECO:0000256" key="4">
    <source>
        <dbReference type="ARBA" id="ARBA00022982"/>
    </source>
</evidence>
<evidence type="ECO:0000313" key="10">
    <source>
        <dbReference type="Proteomes" id="UP000325797"/>
    </source>
</evidence>
<evidence type="ECO:0000256" key="3">
    <source>
        <dbReference type="ARBA" id="ARBA00022723"/>
    </source>
</evidence>
<dbReference type="GO" id="GO:0042597">
    <property type="term" value="C:periplasmic space"/>
    <property type="evidence" value="ECO:0007669"/>
    <property type="project" value="InterPro"/>
</dbReference>
<protein>
    <submittedName>
        <fullName evidence="9">Cytochrome C556</fullName>
    </submittedName>
</protein>
<accession>A0A5J6MYZ0</accession>
<dbReference type="GO" id="GO:0009055">
    <property type="term" value="F:electron transfer activity"/>
    <property type="evidence" value="ECO:0007669"/>
    <property type="project" value="InterPro"/>
</dbReference>
<evidence type="ECO:0000256" key="6">
    <source>
        <dbReference type="PIRSR" id="PIRSR000027-1"/>
    </source>
</evidence>
<keyword evidence="3 6" id="KW-0479">Metal-binding</keyword>
<feature type="signal peptide" evidence="8">
    <location>
        <begin position="1"/>
        <end position="28"/>
    </location>
</feature>
<proteinExistence type="predicted"/>
<name>A0A5J6MYZ0_9PROT</name>
<organism evidence="9 10">
    <name type="scientific">Hypericibacter adhaerens</name>
    <dbReference type="NCBI Taxonomy" id="2602016"/>
    <lineage>
        <taxon>Bacteria</taxon>
        <taxon>Pseudomonadati</taxon>
        <taxon>Pseudomonadota</taxon>
        <taxon>Alphaproteobacteria</taxon>
        <taxon>Rhodospirillales</taxon>
        <taxon>Dongiaceae</taxon>
        <taxon>Hypericibacter</taxon>
    </lineage>
</organism>
<dbReference type="RefSeq" id="WP_151120780.1">
    <property type="nucleotide sequence ID" value="NZ_CP042582.1"/>
</dbReference>
<feature type="chain" id="PRO_5023814989" evidence="8">
    <location>
        <begin position="29"/>
        <end position="159"/>
    </location>
</feature>
<dbReference type="PROSITE" id="PS51009">
    <property type="entry name" value="CYTCII"/>
    <property type="match status" value="1"/>
</dbReference>
<evidence type="ECO:0000313" key="9">
    <source>
        <dbReference type="EMBL" id="QEX22173.1"/>
    </source>
</evidence>
<dbReference type="InterPro" id="IPR002321">
    <property type="entry name" value="Cyt_c_II"/>
</dbReference>
<keyword evidence="5 6" id="KW-0408">Iron</keyword>
<keyword evidence="1" id="KW-0813">Transport</keyword>
<keyword evidence="10" id="KW-1185">Reference proteome</keyword>
<dbReference type="KEGG" id="hadh:FRZ61_21030"/>
<evidence type="ECO:0000256" key="1">
    <source>
        <dbReference type="ARBA" id="ARBA00022448"/>
    </source>
</evidence>
<dbReference type="SUPFAM" id="SSF47175">
    <property type="entry name" value="Cytochromes"/>
    <property type="match status" value="1"/>
</dbReference>
<gene>
    <name evidence="9" type="ORF">FRZ61_21030</name>
</gene>
<dbReference type="EMBL" id="CP042582">
    <property type="protein sequence ID" value="QEX22173.1"/>
    <property type="molecule type" value="Genomic_DNA"/>
</dbReference>
<dbReference type="Gene3D" id="1.20.120.10">
    <property type="entry name" value="Cytochrome c/b562"/>
    <property type="match status" value="1"/>
</dbReference>
<sequence length="159" mass="16225">MSWKSWIAFSAVCALAVGIAASHSNRSAADTPVVQQRQALMKEMGKQMGIINDFLQKGAGDAAGAQAAADTIHADAAKIPDLFPQGTSINDNVGKTGAKPEIWANFDSFKAAAAKLAELSATASTAAAGGDKAALGDAFGAMGKNGCGGCHQNFRQKID</sequence>
<comment type="PTM">
    <text evidence="7">Binds 1 heme group per subunit.</text>
</comment>
<dbReference type="PIRSF" id="PIRSF000027">
    <property type="entry name" value="Cytc_c_prime"/>
    <property type="match status" value="1"/>
</dbReference>
<dbReference type="OrthoDB" id="8115790at2"/>
<dbReference type="GO" id="GO:0020037">
    <property type="term" value="F:heme binding"/>
    <property type="evidence" value="ECO:0007669"/>
    <property type="project" value="InterPro"/>
</dbReference>
<feature type="binding site" description="covalent" evidence="7">
    <location>
        <position position="150"/>
    </location>
    <ligand>
        <name>heme c</name>
        <dbReference type="ChEBI" id="CHEBI:61717"/>
    </ligand>
</feature>